<evidence type="ECO:0000313" key="2">
    <source>
        <dbReference type="EMBL" id="CEA04023.1"/>
    </source>
</evidence>
<dbReference type="SUPFAM" id="SSF52540">
    <property type="entry name" value="P-loop containing nucleoside triphosphate hydrolases"/>
    <property type="match status" value="1"/>
</dbReference>
<dbReference type="InterPro" id="IPR002543">
    <property type="entry name" value="FtsK_dom"/>
</dbReference>
<reference evidence="2" key="1">
    <citation type="submission" date="2014-07" db="EMBL/GenBank/DDBJ databases">
        <authorList>
            <person name="Urmite Genomes Urmite Genomes"/>
        </authorList>
    </citation>
    <scope>NUCLEOTIDE SEQUENCE</scope>
    <source>
        <strain evidence="2">12M76_air</strain>
    </source>
</reference>
<evidence type="ECO:0000259" key="1">
    <source>
        <dbReference type="Pfam" id="PF01580"/>
    </source>
</evidence>
<dbReference type="PANTHER" id="PTHR30121:SF6">
    <property type="entry name" value="SLR6007 PROTEIN"/>
    <property type="match status" value="1"/>
</dbReference>
<dbReference type="InterPro" id="IPR022303">
    <property type="entry name" value="Conjug_Trfer_ATPase"/>
</dbReference>
<proteinExistence type="predicted"/>
<dbReference type="Pfam" id="PF01580">
    <property type="entry name" value="FtsK_SpoIIIE"/>
    <property type="match status" value="1"/>
</dbReference>
<dbReference type="NCBIfam" id="TIGR03744">
    <property type="entry name" value="traC_PFL_4706"/>
    <property type="match status" value="1"/>
</dbReference>
<dbReference type="EMBL" id="LK391969">
    <property type="protein sequence ID" value="CEF26385.1"/>
    <property type="molecule type" value="Genomic_DNA"/>
</dbReference>
<dbReference type="InterPro" id="IPR051162">
    <property type="entry name" value="T4SS_component"/>
</dbReference>
<dbReference type="Gene3D" id="3.40.50.300">
    <property type="entry name" value="P-loop containing nucleotide triphosphate hydrolases"/>
    <property type="match status" value="2"/>
</dbReference>
<sequence>MTGLNGIMARFYSSTTDRQEVRSEPDASVNMGQVEGLLNDEANQRLVLPRGKPTTMEMLRRMYRRAPSFTSRLPWVEYLEESGCFLLEDGKSVGIVAEVVPLPTEGRSPESLEQLRDQIEAALQDSLPEEDDYPWVVQMYVSDDTDPRADIAAIQAYIKPAVRQSPFTQDWLENMERHLAAISRPGGLFVDEIVTQAEWRGHTRRARLVLYRWLPEHAKKGKKRIGDRKRSLNPEAAANHVYDRLTGSLGAAGLRMKRYNGADFHNWMMPWFNPRPRLSPDSPRAFHDCFRYPEQPSWSYDLAEGLLASSPRGDADTGLWYFDGMPHCVVPVEEVRTPPKLGHLTGELPRGDSNARNALFDHMPEGTVACLTIIATPQEPLEAHINALRQKAIGDSVLAASVRHDCDKARDMLSESHKLYQSSLVFFLRGSSDAELDTRLLQLCTHLINANLKPTELEDEVAALNSYLRWVPMNFQPELDRKNRWYTQFQFVQHLANLAPVFGRARGTGNPGLSFFNRGGETLSFDPLNLDDRQANAHMLIFGPTGAGKSATLNAMLAQLMAVRRPRLFIIEKGNSFGLLGQYFERLGLTVNQVRLSPGSGVRLPPFAEAHRLLEPEELRRRQLKDIEARAGMEDDPADLEMDEEAEEERNILGEMEITARLMITGGDPKEEALFRRSDQRTVRDAIFRAARSAVSEGRQCLTEDVRAAFREIALLTDTPEHGRRRAYEMGEAMGLYVDGFDGEVFNRPGEAWPECDVTIIDLAHYADGGYTAQLALSIISITNVITAMAERDQYGGRPIVQVIDESHLLTTNPLLAPFLVSVGKMGRKLSHWLWMATQNLEDFPEVATKLLNMIEWWVLLTMPPDEVAKVMRFKELSEDQRKLVQSATKVTRKYTEGVVLGGRLESLFRVVPPSLYLALAGTEGEEKAERRRIMQDDGCSELDAAIEIARRLDEKRGIDR</sequence>
<dbReference type="PATRIC" id="fig|1461581.3.peg.1292"/>
<accession>A0A078M9B7</accession>
<name>A0A078M9B7_9PSED</name>
<dbReference type="PANTHER" id="PTHR30121">
    <property type="entry name" value="UNCHARACTERIZED PROTEIN YJGR-RELATED"/>
    <property type="match status" value="1"/>
</dbReference>
<dbReference type="GO" id="GO:0003677">
    <property type="term" value="F:DNA binding"/>
    <property type="evidence" value="ECO:0007669"/>
    <property type="project" value="InterPro"/>
</dbReference>
<dbReference type="AlphaFoldDB" id="A0A078M9B7"/>
<dbReference type="RefSeq" id="WP_204216695.1">
    <property type="nucleotide sequence ID" value="NZ_LK391969.1"/>
</dbReference>
<gene>
    <name evidence="2" type="ORF">BN1049_01314</name>
</gene>
<organism evidence="2">
    <name type="scientific">Pseudomonas saudimassiliensis</name>
    <dbReference type="NCBI Taxonomy" id="1461581"/>
    <lineage>
        <taxon>Bacteria</taxon>
        <taxon>Pseudomonadati</taxon>
        <taxon>Pseudomonadota</taxon>
        <taxon>Gammaproteobacteria</taxon>
        <taxon>Pseudomonadales</taxon>
        <taxon>Pseudomonadaceae</taxon>
        <taxon>Pseudomonas</taxon>
    </lineage>
</organism>
<dbReference type="EMBL" id="LM997413">
    <property type="protein sequence ID" value="CEA04023.1"/>
    <property type="molecule type" value="Genomic_DNA"/>
</dbReference>
<feature type="domain" description="FtsK" evidence="1">
    <location>
        <begin position="524"/>
        <end position="568"/>
    </location>
</feature>
<dbReference type="GO" id="GO:0005524">
    <property type="term" value="F:ATP binding"/>
    <property type="evidence" value="ECO:0007669"/>
    <property type="project" value="InterPro"/>
</dbReference>
<dbReference type="InterPro" id="IPR025955">
    <property type="entry name" value="TraC/Conjuga_ATPase"/>
</dbReference>
<dbReference type="Pfam" id="PF11130">
    <property type="entry name" value="TraC_F_IV"/>
    <property type="match status" value="1"/>
</dbReference>
<dbReference type="InterPro" id="IPR027417">
    <property type="entry name" value="P-loop_NTPase"/>
</dbReference>
<protein>
    <submittedName>
        <fullName evidence="2">Type IV secretory pathway VirB4 components-like protein</fullName>
    </submittedName>
</protein>